<evidence type="ECO:0000313" key="2">
    <source>
        <dbReference type="Proteomes" id="UP001234297"/>
    </source>
</evidence>
<keyword evidence="2" id="KW-1185">Reference proteome</keyword>
<name>A0ACC2KUG1_PERAE</name>
<organism evidence="1 2">
    <name type="scientific">Persea americana</name>
    <name type="common">Avocado</name>
    <dbReference type="NCBI Taxonomy" id="3435"/>
    <lineage>
        <taxon>Eukaryota</taxon>
        <taxon>Viridiplantae</taxon>
        <taxon>Streptophyta</taxon>
        <taxon>Embryophyta</taxon>
        <taxon>Tracheophyta</taxon>
        <taxon>Spermatophyta</taxon>
        <taxon>Magnoliopsida</taxon>
        <taxon>Magnoliidae</taxon>
        <taxon>Laurales</taxon>
        <taxon>Lauraceae</taxon>
        <taxon>Persea</taxon>
    </lineage>
</organism>
<protein>
    <submittedName>
        <fullName evidence="1">Uncharacterized protein</fullName>
    </submittedName>
</protein>
<comment type="caution">
    <text evidence="1">The sequence shown here is derived from an EMBL/GenBank/DDBJ whole genome shotgun (WGS) entry which is preliminary data.</text>
</comment>
<proteinExistence type="predicted"/>
<evidence type="ECO:0000313" key="1">
    <source>
        <dbReference type="EMBL" id="KAJ8624753.1"/>
    </source>
</evidence>
<gene>
    <name evidence="1" type="ORF">MRB53_033283</name>
</gene>
<sequence>MSEKSSQLSQRESVSLQQSRAIQILKRENRTEYRIHSSCSEITEEKDGKTRIAFLSLAFRMMKKRKEKGRENTEISKIRTQESTGIVHGKMCYFDGGIGQMLQKLLHLLVFLSLSLVL</sequence>
<dbReference type="EMBL" id="CM056819">
    <property type="protein sequence ID" value="KAJ8624753.1"/>
    <property type="molecule type" value="Genomic_DNA"/>
</dbReference>
<reference evidence="1 2" key="1">
    <citation type="journal article" date="2022" name="Hortic Res">
        <title>A haplotype resolved chromosomal level avocado genome allows analysis of novel avocado genes.</title>
        <authorList>
            <person name="Nath O."/>
            <person name="Fletcher S.J."/>
            <person name="Hayward A."/>
            <person name="Shaw L.M."/>
            <person name="Masouleh A.K."/>
            <person name="Furtado A."/>
            <person name="Henry R.J."/>
            <person name="Mitter N."/>
        </authorList>
    </citation>
    <scope>NUCLEOTIDE SEQUENCE [LARGE SCALE GENOMIC DNA]</scope>
    <source>
        <strain evidence="2">cv. Hass</strain>
    </source>
</reference>
<dbReference type="Proteomes" id="UP001234297">
    <property type="component" value="Chromosome 11"/>
</dbReference>
<accession>A0ACC2KUG1</accession>